<evidence type="ECO:0000256" key="6">
    <source>
        <dbReference type="ARBA" id="ARBA00022989"/>
    </source>
</evidence>
<evidence type="ECO:0000256" key="4">
    <source>
        <dbReference type="ARBA" id="ARBA00022801"/>
    </source>
</evidence>
<evidence type="ECO:0000256" key="3">
    <source>
        <dbReference type="ARBA" id="ARBA00022692"/>
    </source>
</evidence>
<keyword evidence="10" id="KW-1185">Reference proteome</keyword>
<comment type="similarity">
    <text evidence="2">Belongs to the peptidase A22B family.</text>
</comment>
<keyword evidence="6 8" id="KW-1133">Transmembrane helix</keyword>
<organism evidence="9 10">
    <name type="scientific">Diploscapter pachys</name>
    <dbReference type="NCBI Taxonomy" id="2018661"/>
    <lineage>
        <taxon>Eukaryota</taxon>
        <taxon>Metazoa</taxon>
        <taxon>Ecdysozoa</taxon>
        <taxon>Nematoda</taxon>
        <taxon>Chromadorea</taxon>
        <taxon>Rhabditida</taxon>
        <taxon>Rhabditina</taxon>
        <taxon>Rhabditomorpha</taxon>
        <taxon>Rhabditoidea</taxon>
        <taxon>Rhabditidae</taxon>
        <taxon>Diploscapter</taxon>
    </lineage>
</organism>
<dbReference type="GO" id="GO:0098553">
    <property type="term" value="C:lumenal side of endoplasmic reticulum membrane"/>
    <property type="evidence" value="ECO:0007669"/>
    <property type="project" value="TreeGrafter"/>
</dbReference>
<keyword evidence="4" id="KW-0378">Hydrolase</keyword>
<comment type="subcellular location">
    <subcellularLocation>
        <location evidence="1">Endoplasmic reticulum membrane</location>
        <topology evidence="1">Multi-pass membrane protein</topology>
    </subcellularLocation>
</comment>
<dbReference type="InterPro" id="IPR006639">
    <property type="entry name" value="Preselin/SPP"/>
</dbReference>
<feature type="transmembrane region" description="Helical" evidence="8">
    <location>
        <begin position="127"/>
        <end position="144"/>
    </location>
</feature>
<dbReference type="GO" id="GO:0006465">
    <property type="term" value="P:signal peptide processing"/>
    <property type="evidence" value="ECO:0007669"/>
    <property type="project" value="TreeGrafter"/>
</dbReference>
<keyword evidence="5" id="KW-0256">Endoplasmic reticulum</keyword>
<comment type="caution">
    <text evidence="9">The sequence shown here is derived from an EMBL/GenBank/DDBJ whole genome shotgun (WGS) entry which is preliminary data.</text>
</comment>
<dbReference type="AlphaFoldDB" id="A0A2A2J567"/>
<dbReference type="GO" id="GO:0033619">
    <property type="term" value="P:membrane protein proteolysis"/>
    <property type="evidence" value="ECO:0007669"/>
    <property type="project" value="TreeGrafter"/>
</dbReference>
<feature type="transmembrane region" description="Helical" evidence="8">
    <location>
        <begin position="368"/>
        <end position="386"/>
    </location>
</feature>
<dbReference type="SMART" id="SM00730">
    <property type="entry name" value="PSN"/>
    <property type="match status" value="1"/>
</dbReference>
<feature type="transmembrane region" description="Helical" evidence="8">
    <location>
        <begin position="339"/>
        <end position="362"/>
    </location>
</feature>
<evidence type="ECO:0000256" key="8">
    <source>
        <dbReference type="SAM" id="Phobius"/>
    </source>
</evidence>
<dbReference type="InterPro" id="IPR007369">
    <property type="entry name" value="Peptidase_A22B_SPP"/>
</dbReference>
<keyword evidence="3 8" id="KW-0812">Transmembrane</keyword>
<gene>
    <name evidence="9" type="ORF">WR25_09645</name>
</gene>
<reference evidence="9 10" key="1">
    <citation type="journal article" date="2017" name="Curr. Biol.">
        <title>Genome architecture and evolution of a unichromosomal asexual nematode.</title>
        <authorList>
            <person name="Fradin H."/>
            <person name="Zegar C."/>
            <person name="Gutwein M."/>
            <person name="Lucas J."/>
            <person name="Kovtun M."/>
            <person name="Corcoran D."/>
            <person name="Baugh L.R."/>
            <person name="Kiontke K."/>
            <person name="Gunsalus K."/>
            <person name="Fitch D.H."/>
            <person name="Piano F."/>
        </authorList>
    </citation>
    <scope>NUCLEOTIDE SEQUENCE [LARGE SCALE GENOMIC DNA]</scope>
    <source>
        <strain evidence="9">PF1309</strain>
    </source>
</reference>
<evidence type="ECO:0000256" key="5">
    <source>
        <dbReference type="ARBA" id="ARBA00022824"/>
    </source>
</evidence>
<dbReference type="Proteomes" id="UP000218231">
    <property type="component" value="Unassembled WGS sequence"/>
</dbReference>
<protein>
    <submittedName>
        <fullName evidence="9">Uncharacterized protein</fullName>
    </submittedName>
</protein>
<accession>A0A2A2J567</accession>
<dbReference type="Pfam" id="PF04258">
    <property type="entry name" value="Peptidase_A22B"/>
    <property type="match status" value="1"/>
</dbReference>
<feature type="transmembrane region" description="Helical" evidence="8">
    <location>
        <begin position="301"/>
        <end position="319"/>
    </location>
</feature>
<evidence type="ECO:0000256" key="7">
    <source>
        <dbReference type="ARBA" id="ARBA00023136"/>
    </source>
</evidence>
<sequence>MSLLCIILGGIRSARYVKRMISKKKLIEGSITVKEAKKFPITASCVLFGLYLFFKPDGKAWLMSLGGTYLPSQYSLMINKTLGTSESNATTSFGPGIFKKIGSYLPEHIVEFFPEMPELKKEYFMKFLLYMICFQGCVALANLLKPVFSRILRLLPIGDHWPRFNTPYFVSWKKGNKEMDSDDVEDAPKKDTEYLLKIDFDTHDLIALFFCLSVGISHVMQRHWITNNIIGIAFSIYGIEYLHLSSFKAGSFLLAGLFVYDVFWVFATDVMTSVAKGIDAPILLQFPQDIFINGWKDAKKHSMLGLGDIVIPGIFIALLRRFDLRVIDKAEHKNAKSRFYFHVTIISYALGLFITMGVMHYFKAAQPALLYLVPCCLVIPLTFSLIRGEFSALWNYNEEQFIEKTDEQKKEKVDSKKKNN</sequence>
<dbReference type="PANTHER" id="PTHR12174:SF23">
    <property type="entry name" value="MINOR HISTOCOMPATIBILITY ANTIGEN H13"/>
    <property type="match status" value="1"/>
</dbReference>
<keyword evidence="7 8" id="KW-0472">Membrane</keyword>
<proteinExistence type="inferred from homology"/>
<dbReference type="GO" id="GO:0098554">
    <property type="term" value="C:cytoplasmic side of endoplasmic reticulum membrane"/>
    <property type="evidence" value="ECO:0007669"/>
    <property type="project" value="TreeGrafter"/>
</dbReference>
<dbReference type="OrthoDB" id="29661at2759"/>
<evidence type="ECO:0000256" key="2">
    <source>
        <dbReference type="ARBA" id="ARBA00006859"/>
    </source>
</evidence>
<evidence type="ECO:0000256" key="1">
    <source>
        <dbReference type="ARBA" id="ARBA00004477"/>
    </source>
</evidence>
<name>A0A2A2J567_9BILA</name>
<dbReference type="GO" id="GO:0042500">
    <property type="term" value="F:aspartic endopeptidase activity, intramembrane cleaving"/>
    <property type="evidence" value="ECO:0007669"/>
    <property type="project" value="InterPro"/>
</dbReference>
<evidence type="ECO:0000313" key="9">
    <source>
        <dbReference type="EMBL" id="PAV56827.1"/>
    </source>
</evidence>
<feature type="transmembrane region" description="Helical" evidence="8">
    <location>
        <begin position="249"/>
        <end position="267"/>
    </location>
</feature>
<dbReference type="EMBL" id="LIAE01010678">
    <property type="protein sequence ID" value="PAV56827.1"/>
    <property type="molecule type" value="Genomic_DNA"/>
</dbReference>
<dbReference type="STRING" id="2018661.A0A2A2J567"/>
<dbReference type="PANTHER" id="PTHR12174">
    <property type="entry name" value="SIGNAL PEPTIDE PEPTIDASE"/>
    <property type="match status" value="1"/>
</dbReference>
<evidence type="ECO:0000313" key="10">
    <source>
        <dbReference type="Proteomes" id="UP000218231"/>
    </source>
</evidence>